<keyword evidence="7" id="KW-1185">Reference proteome</keyword>
<dbReference type="Gene3D" id="1.10.10.2840">
    <property type="entry name" value="PucR C-terminal helix-turn-helix domain"/>
    <property type="match status" value="1"/>
</dbReference>
<dbReference type="Pfam" id="PF13556">
    <property type="entry name" value="HTH_30"/>
    <property type="match status" value="1"/>
</dbReference>
<dbReference type="InterPro" id="IPR025736">
    <property type="entry name" value="PucR_C-HTH_dom"/>
</dbReference>
<evidence type="ECO:0000259" key="5">
    <source>
        <dbReference type="Pfam" id="PF17853"/>
    </source>
</evidence>
<evidence type="ECO:0000259" key="3">
    <source>
        <dbReference type="Pfam" id="PF07905"/>
    </source>
</evidence>
<feature type="region of interest" description="Disordered" evidence="2">
    <location>
        <begin position="175"/>
        <end position="202"/>
    </location>
</feature>
<evidence type="ECO:0000313" key="7">
    <source>
        <dbReference type="Proteomes" id="UP000603904"/>
    </source>
</evidence>
<proteinExistence type="inferred from homology"/>
<evidence type="ECO:0000313" key="6">
    <source>
        <dbReference type="EMBL" id="GIH44143.1"/>
    </source>
</evidence>
<feature type="domain" description="CdaR GGDEF-like" evidence="5">
    <location>
        <begin position="266"/>
        <end position="395"/>
    </location>
</feature>
<gene>
    <name evidence="6" type="ORF">Mco01_71430</name>
</gene>
<feature type="compositionally biased region" description="Basic and acidic residues" evidence="2">
    <location>
        <begin position="192"/>
        <end position="202"/>
    </location>
</feature>
<accession>A0ABQ4GAP2</accession>
<dbReference type="GO" id="GO:0003677">
    <property type="term" value="F:DNA binding"/>
    <property type="evidence" value="ECO:0007669"/>
    <property type="project" value="UniProtKB-KW"/>
</dbReference>
<comment type="similarity">
    <text evidence="1">Belongs to the CdaR family.</text>
</comment>
<reference evidence="6 7" key="1">
    <citation type="submission" date="2021-01" db="EMBL/GenBank/DDBJ databases">
        <title>Whole genome shotgun sequence of Microbispora corallina NBRC 16416.</title>
        <authorList>
            <person name="Komaki H."/>
            <person name="Tamura T."/>
        </authorList>
    </citation>
    <scope>NUCLEOTIDE SEQUENCE [LARGE SCALE GENOMIC DNA]</scope>
    <source>
        <strain evidence="6 7">NBRC 16416</strain>
    </source>
</reference>
<dbReference type="Pfam" id="PF17853">
    <property type="entry name" value="GGDEF_2"/>
    <property type="match status" value="1"/>
</dbReference>
<evidence type="ECO:0000256" key="2">
    <source>
        <dbReference type="SAM" id="MobiDB-lite"/>
    </source>
</evidence>
<feature type="domain" description="PucR C-terminal helix-turn-helix" evidence="4">
    <location>
        <begin position="449"/>
        <end position="507"/>
    </location>
</feature>
<name>A0ABQ4GAP2_9ACTN</name>
<comment type="caution">
    <text evidence="6">The sequence shown here is derived from an EMBL/GenBank/DDBJ whole genome shotgun (WGS) entry which is preliminary data.</text>
</comment>
<evidence type="ECO:0000256" key="1">
    <source>
        <dbReference type="ARBA" id="ARBA00006754"/>
    </source>
</evidence>
<dbReference type="InterPro" id="IPR042070">
    <property type="entry name" value="PucR_C-HTH_sf"/>
</dbReference>
<dbReference type="Pfam" id="PF07905">
    <property type="entry name" value="PucR"/>
    <property type="match status" value="1"/>
</dbReference>
<dbReference type="PANTHER" id="PTHR33744:SF1">
    <property type="entry name" value="DNA-BINDING TRANSCRIPTIONAL ACTIVATOR ADER"/>
    <property type="match status" value="1"/>
</dbReference>
<dbReference type="InterPro" id="IPR012914">
    <property type="entry name" value="PucR_dom"/>
</dbReference>
<feature type="domain" description="Purine catabolism PurC-like" evidence="3">
    <location>
        <begin position="8"/>
        <end position="129"/>
    </location>
</feature>
<keyword evidence="6" id="KW-0238">DNA-binding</keyword>
<dbReference type="InterPro" id="IPR041522">
    <property type="entry name" value="CdaR_GGDEF"/>
</dbReference>
<sequence length="518" mass="55636">MAICLSNLIRHPVVQRGDPVVLSGADLLDRPIRWLHSSDIYEIAPLLRDGDMLLTTGLGLEGRGEAERRAYVRHLATRGVAGVALELCRFFTTAPMDMVEEAERLGLPMLGFRALVPFVEVTEAVNSTIVDVTVHRLRRMDEVSRGLSEVLANGGSVGELVARLAAVLDRPVSLTGPLSETTAGDQAHARRSRGEPEPEPDRAPVVLNGAVWGWLHTRHGDGERLVEQAALERAAEIVALGLLRGEREAVSHSSERRRLVAALLSGRGDREGLRARAQAAGLPLSADGYVVALARDDDPALALAALDRAARAASAPPGARSLPSPAVVTAEADGLCCTVLTTVPTGPGSPRRLAARLSAELADALPVTGAGAVGPPVRAVEDLVHSVTEARLVLRFARQVAPRTHVADAAALGAERALLRAYDVDGLARYVREQLGPLIDYDERRGTRLLDTLETLLTSAEGKAEAARRLHLRRQTLYQRLRRIGELLDADVEAPWTRAGLLLALRARHLLGDDSLTR</sequence>
<protein>
    <submittedName>
        <fullName evidence="6">DNA-binding protein</fullName>
    </submittedName>
</protein>
<dbReference type="InterPro" id="IPR051448">
    <property type="entry name" value="CdaR-like_regulators"/>
</dbReference>
<dbReference type="PANTHER" id="PTHR33744">
    <property type="entry name" value="CARBOHYDRATE DIACID REGULATOR"/>
    <property type="match status" value="1"/>
</dbReference>
<organism evidence="6 7">
    <name type="scientific">Microbispora corallina</name>
    <dbReference type="NCBI Taxonomy" id="83302"/>
    <lineage>
        <taxon>Bacteria</taxon>
        <taxon>Bacillati</taxon>
        <taxon>Actinomycetota</taxon>
        <taxon>Actinomycetes</taxon>
        <taxon>Streptosporangiales</taxon>
        <taxon>Streptosporangiaceae</taxon>
        <taxon>Microbispora</taxon>
    </lineage>
</organism>
<dbReference type="RefSeq" id="WP_204061162.1">
    <property type="nucleotide sequence ID" value="NZ_BAAAGP010000044.1"/>
</dbReference>
<evidence type="ECO:0000259" key="4">
    <source>
        <dbReference type="Pfam" id="PF13556"/>
    </source>
</evidence>
<dbReference type="Proteomes" id="UP000603904">
    <property type="component" value="Unassembled WGS sequence"/>
</dbReference>
<dbReference type="EMBL" id="BOOC01000052">
    <property type="protein sequence ID" value="GIH44143.1"/>
    <property type="molecule type" value="Genomic_DNA"/>
</dbReference>